<accession>A0ABD0XQ77</accession>
<evidence type="ECO:0008006" key="5">
    <source>
        <dbReference type="Google" id="ProtNLM"/>
    </source>
</evidence>
<feature type="chain" id="PRO_5044846108" description="Secreted protein" evidence="2">
    <location>
        <begin position="23"/>
        <end position="109"/>
    </location>
</feature>
<feature type="signal peptide" evidence="2">
    <location>
        <begin position="1"/>
        <end position="22"/>
    </location>
</feature>
<sequence>MTYCFHLRWIHVLAGLFCQDWAQEKHQYSSVVLRKKTVKLPGDESWHHWVETGSSTAVTRDPAQQRARHEKGTSNAVTWDPAQQWARHGKGTGRSHQATWSCRMFLGSS</sequence>
<keyword evidence="2" id="KW-0732">Signal</keyword>
<reference evidence="3 4" key="1">
    <citation type="submission" date="2024-06" db="EMBL/GenBank/DDBJ databases">
        <authorList>
            <person name="Pan Q."/>
            <person name="Wen M."/>
            <person name="Jouanno E."/>
            <person name="Zahm M."/>
            <person name="Klopp C."/>
            <person name="Cabau C."/>
            <person name="Louis A."/>
            <person name="Berthelot C."/>
            <person name="Parey E."/>
            <person name="Roest Crollius H."/>
            <person name="Montfort J."/>
            <person name="Robinson-Rechavi M."/>
            <person name="Bouchez O."/>
            <person name="Lampietro C."/>
            <person name="Lopez Roques C."/>
            <person name="Donnadieu C."/>
            <person name="Postlethwait J."/>
            <person name="Bobe J."/>
            <person name="Verreycken H."/>
            <person name="Guiguen Y."/>
        </authorList>
    </citation>
    <scope>NUCLEOTIDE SEQUENCE [LARGE SCALE GENOMIC DNA]</scope>
    <source>
        <strain evidence="3">Up_M1</strain>
        <tissue evidence="3">Testis</tissue>
    </source>
</reference>
<gene>
    <name evidence="3" type="ORF">UPYG_G00041370</name>
</gene>
<dbReference type="Proteomes" id="UP001557470">
    <property type="component" value="Unassembled WGS sequence"/>
</dbReference>
<dbReference type="AlphaFoldDB" id="A0ABD0XQ77"/>
<name>A0ABD0XQ77_UMBPY</name>
<comment type="caution">
    <text evidence="3">The sequence shown here is derived from an EMBL/GenBank/DDBJ whole genome shotgun (WGS) entry which is preliminary data.</text>
</comment>
<feature type="region of interest" description="Disordered" evidence="1">
    <location>
        <begin position="53"/>
        <end position="96"/>
    </location>
</feature>
<evidence type="ECO:0000313" key="3">
    <source>
        <dbReference type="EMBL" id="KAL1023485.1"/>
    </source>
</evidence>
<protein>
    <recommendedName>
        <fullName evidence="5">Secreted protein</fullName>
    </recommendedName>
</protein>
<organism evidence="3 4">
    <name type="scientific">Umbra pygmaea</name>
    <name type="common">Eastern mudminnow</name>
    <dbReference type="NCBI Taxonomy" id="75934"/>
    <lineage>
        <taxon>Eukaryota</taxon>
        <taxon>Metazoa</taxon>
        <taxon>Chordata</taxon>
        <taxon>Craniata</taxon>
        <taxon>Vertebrata</taxon>
        <taxon>Euteleostomi</taxon>
        <taxon>Actinopterygii</taxon>
        <taxon>Neopterygii</taxon>
        <taxon>Teleostei</taxon>
        <taxon>Protacanthopterygii</taxon>
        <taxon>Esociformes</taxon>
        <taxon>Umbridae</taxon>
        <taxon>Umbra</taxon>
    </lineage>
</organism>
<evidence type="ECO:0000256" key="2">
    <source>
        <dbReference type="SAM" id="SignalP"/>
    </source>
</evidence>
<evidence type="ECO:0000313" key="4">
    <source>
        <dbReference type="Proteomes" id="UP001557470"/>
    </source>
</evidence>
<evidence type="ECO:0000256" key="1">
    <source>
        <dbReference type="SAM" id="MobiDB-lite"/>
    </source>
</evidence>
<keyword evidence="4" id="KW-1185">Reference proteome</keyword>
<dbReference type="EMBL" id="JAGEUA010000001">
    <property type="protein sequence ID" value="KAL1023485.1"/>
    <property type="molecule type" value="Genomic_DNA"/>
</dbReference>
<proteinExistence type="predicted"/>